<dbReference type="Pfam" id="PF02055">
    <property type="entry name" value="Glyco_hydro_30"/>
    <property type="match status" value="1"/>
</dbReference>
<evidence type="ECO:0000313" key="8">
    <source>
        <dbReference type="EMBL" id="KAK3284684.1"/>
    </source>
</evidence>
<gene>
    <name evidence="8" type="ORF">CYMTET_7679</name>
</gene>
<feature type="region of interest" description="Disordered" evidence="4">
    <location>
        <begin position="194"/>
        <end position="216"/>
    </location>
</feature>
<dbReference type="EMBL" id="LGRX02002202">
    <property type="protein sequence ID" value="KAK3284684.1"/>
    <property type="molecule type" value="Genomic_DNA"/>
</dbReference>
<feature type="signal peptide" evidence="6">
    <location>
        <begin position="1"/>
        <end position="23"/>
    </location>
</feature>
<dbReference type="GO" id="GO:0004348">
    <property type="term" value="F:glucosylceramidase activity"/>
    <property type="evidence" value="ECO:0007669"/>
    <property type="project" value="InterPro"/>
</dbReference>
<dbReference type="InterPro" id="IPR033453">
    <property type="entry name" value="Glyco_hydro_30_TIM-barrel"/>
</dbReference>
<name>A0AAE0GUP3_9CHLO</name>
<keyword evidence="9" id="KW-1185">Reference proteome</keyword>
<evidence type="ECO:0000256" key="2">
    <source>
        <dbReference type="ARBA" id="ARBA00022729"/>
    </source>
</evidence>
<evidence type="ECO:0000256" key="4">
    <source>
        <dbReference type="SAM" id="MobiDB-lite"/>
    </source>
</evidence>
<feature type="domain" description="Glycosyl hydrolase family 30 TIM-barrel" evidence="7">
    <location>
        <begin position="327"/>
        <end position="675"/>
    </location>
</feature>
<evidence type="ECO:0000256" key="1">
    <source>
        <dbReference type="ARBA" id="ARBA00005382"/>
    </source>
</evidence>
<dbReference type="PANTHER" id="PTHR11069">
    <property type="entry name" value="GLUCOSYLCERAMIDASE"/>
    <property type="match status" value="1"/>
</dbReference>
<keyword evidence="2 6" id="KW-0732">Signal</keyword>
<dbReference type="InterPro" id="IPR013780">
    <property type="entry name" value="Glyco_hydro_b"/>
</dbReference>
<dbReference type="AlphaFoldDB" id="A0AAE0GUP3"/>
<keyword evidence="5" id="KW-0472">Membrane</keyword>
<proteinExistence type="inferred from homology"/>
<dbReference type="Proteomes" id="UP001190700">
    <property type="component" value="Unassembled WGS sequence"/>
</dbReference>
<dbReference type="SUPFAM" id="SSF51445">
    <property type="entry name" value="(Trans)glycosidases"/>
    <property type="match status" value="1"/>
</dbReference>
<keyword evidence="3" id="KW-0378">Hydrolase</keyword>
<sequence>MRFTLGPVLAGVVTWMSLSRGFAHEMLVDVGGADCSANGTFASESIFSITWFNEVCNCGFSRDDIADVVAQSSNTKKRFNRRLQQTSTPPLTSPVQDYDDHEDLSNTVLMEKVKGVHPYYNDLNEDSSPSEYGEYSVGEFTVPENSESHYEDARTSETDPIAQWKQYFPEEVMFVMKRHKDKAPELFDYLYPDYKGDANPSPPGDDKKEDSGNMFGDGVTIAQEQVGTNAQRSAIAQKAAEEAYPEIVPESVKTDEMIVNTTTSGTCSKPTYEKKTLPFGAQWYYTSFDADYKLHKQSMKVHMQSGLSQNDYAKLVIDEGNVKQTMTGFGATLTESSAYVLMDVKVASCKKYWELLNDLFSCDAKGSQSACLRTLRVPLSSTEFIVNASEGYYSHDDTVCDFHLKYVNLANDEDYIIPVLKDILSINPDLKLFGVPFSAPRWMKKPNWWKRGELFFSDANFKTYSHLLAKVLKLYQTQHQISFSYLSLQNEPLLFELAEGPAMRMWPDMQGKLLELMPRALETEGVNPAPKVLVFEHNWNSTAYADHAMWSSKAAADAAAGVAYHCYEGGPESMMSTHAKFPLKEIHLTQCRGFDASYSSMQWNSEFVYIGAVMNMAQTVMHWPLALNPWGGPRKDGCVGCKGLLNIYVNRSSHPAQVYYNKNQEFYGLAMTSKFLEAGAKRLYTQMKGDSGVTMKTAGGSGCIWGTAYSNPSGTTTVYIHQNCMTGQFVSIQLTQMNNHMDLDELAPGIHTFVLPHLGSLVGSIRDASAPSVFDGPYENCKVFADVDGDLKHDDKEPHSMTDSEGSHKMHQQGMLSQLVVQPSAGCKDTFTGQKLKTMMRAPAGSKHVSPFTTALSTVMEHVQRNQSENLAKHLAKRKDGKLSKFEVDYKDLEHNDPADDAKDLLHFSLNISHDVDLLGDLLQQMRSKQDSPKDAHKLVDAYSKMVQIHAQNAIVDKLYLKDSKVAEPKLQTAFHLALAKLMPLVANFSDPVFLAKLDAELHTQLKDSPHYRFEGKSQQDADEIKTVWKAINKELMSWFDAVKVLVAKGPMTKETMKEAVSHLTKLSCTLNSDHFLDTIIDEMHLGGTKVAEYIAALEHYMEAKCQPRPELEVYWSKTTTTSSNEHNGAMVSVISVACFVAVMLVAASVYKMMRVGVAQPEIRVSEKVPLVKEIKGAYDSTVDVAEYEPKL</sequence>
<evidence type="ECO:0000256" key="5">
    <source>
        <dbReference type="SAM" id="Phobius"/>
    </source>
</evidence>
<dbReference type="GO" id="GO:0006680">
    <property type="term" value="P:glucosylceramide catabolic process"/>
    <property type="evidence" value="ECO:0007669"/>
    <property type="project" value="TreeGrafter"/>
</dbReference>
<dbReference type="GO" id="GO:0016020">
    <property type="term" value="C:membrane"/>
    <property type="evidence" value="ECO:0007669"/>
    <property type="project" value="GOC"/>
</dbReference>
<dbReference type="Gene3D" id="3.20.20.80">
    <property type="entry name" value="Glycosidases"/>
    <property type="match status" value="1"/>
</dbReference>
<keyword evidence="5" id="KW-0812">Transmembrane</keyword>
<dbReference type="InterPro" id="IPR017853">
    <property type="entry name" value="GH"/>
</dbReference>
<comment type="similarity">
    <text evidence="1">Belongs to the glycosyl hydrolase 30 family.</text>
</comment>
<dbReference type="PANTHER" id="PTHR11069:SF23">
    <property type="entry name" value="LYSOSOMAL ACID GLUCOSYLCERAMIDASE"/>
    <property type="match status" value="1"/>
</dbReference>
<comment type="caution">
    <text evidence="8">The sequence shown here is derived from an EMBL/GenBank/DDBJ whole genome shotgun (WGS) entry which is preliminary data.</text>
</comment>
<reference evidence="8 9" key="1">
    <citation type="journal article" date="2015" name="Genome Biol. Evol.">
        <title>Comparative Genomics of a Bacterivorous Green Alga Reveals Evolutionary Causalities and Consequences of Phago-Mixotrophic Mode of Nutrition.</title>
        <authorList>
            <person name="Burns J.A."/>
            <person name="Paasch A."/>
            <person name="Narechania A."/>
            <person name="Kim E."/>
        </authorList>
    </citation>
    <scope>NUCLEOTIDE SEQUENCE [LARGE SCALE GENOMIC DNA]</scope>
    <source>
        <strain evidence="8 9">PLY_AMNH</strain>
    </source>
</reference>
<keyword evidence="5" id="KW-1133">Transmembrane helix</keyword>
<dbReference type="Gene3D" id="2.60.40.1180">
    <property type="entry name" value="Golgi alpha-mannosidase II"/>
    <property type="match status" value="1"/>
</dbReference>
<accession>A0AAE0GUP3</accession>
<evidence type="ECO:0000313" key="9">
    <source>
        <dbReference type="Proteomes" id="UP001190700"/>
    </source>
</evidence>
<dbReference type="InterPro" id="IPR001139">
    <property type="entry name" value="Glyco_hydro_30"/>
</dbReference>
<protein>
    <recommendedName>
        <fullName evidence="7">Glycosyl hydrolase family 30 TIM-barrel domain-containing protein</fullName>
    </recommendedName>
</protein>
<evidence type="ECO:0000256" key="6">
    <source>
        <dbReference type="SAM" id="SignalP"/>
    </source>
</evidence>
<evidence type="ECO:0000256" key="3">
    <source>
        <dbReference type="ARBA" id="ARBA00022801"/>
    </source>
</evidence>
<feature type="transmembrane region" description="Helical" evidence="5">
    <location>
        <begin position="1130"/>
        <end position="1151"/>
    </location>
</feature>
<feature type="chain" id="PRO_5042142207" description="Glycosyl hydrolase family 30 TIM-barrel domain-containing protein" evidence="6">
    <location>
        <begin position="24"/>
        <end position="1192"/>
    </location>
</feature>
<organism evidence="8 9">
    <name type="scientific">Cymbomonas tetramitiformis</name>
    <dbReference type="NCBI Taxonomy" id="36881"/>
    <lineage>
        <taxon>Eukaryota</taxon>
        <taxon>Viridiplantae</taxon>
        <taxon>Chlorophyta</taxon>
        <taxon>Pyramimonadophyceae</taxon>
        <taxon>Pyramimonadales</taxon>
        <taxon>Pyramimonadaceae</taxon>
        <taxon>Cymbomonas</taxon>
    </lineage>
</organism>
<evidence type="ECO:0000259" key="7">
    <source>
        <dbReference type="Pfam" id="PF02055"/>
    </source>
</evidence>